<dbReference type="CDD" id="cd00037">
    <property type="entry name" value="CLECT"/>
    <property type="match status" value="1"/>
</dbReference>
<feature type="disulfide bond" evidence="3">
    <location>
        <begin position="1161"/>
        <end position="1170"/>
    </location>
</feature>
<dbReference type="SUPFAM" id="SSF56436">
    <property type="entry name" value="C-type lectin-like"/>
    <property type="match status" value="1"/>
</dbReference>
<evidence type="ECO:0000256" key="5">
    <source>
        <dbReference type="SAM" id="SignalP"/>
    </source>
</evidence>
<dbReference type="InterPro" id="IPR052014">
    <property type="entry name" value="Dictyostelium_Tiger"/>
</dbReference>
<evidence type="ECO:0000256" key="4">
    <source>
        <dbReference type="SAM" id="Phobius"/>
    </source>
</evidence>
<feature type="disulfide bond" evidence="3">
    <location>
        <begin position="1142"/>
        <end position="1152"/>
    </location>
</feature>
<evidence type="ECO:0000256" key="3">
    <source>
        <dbReference type="PROSITE-ProRule" id="PRU00076"/>
    </source>
</evidence>
<dbReference type="PROSITE" id="PS50026">
    <property type="entry name" value="EGF_3"/>
    <property type="match status" value="1"/>
</dbReference>
<evidence type="ECO:0008006" key="10">
    <source>
        <dbReference type="Google" id="ProtNLM"/>
    </source>
</evidence>
<evidence type="ECO:0000259" key="7">
    <source>
        <dbReference type="PROSITE" id="PS50041"/>
    </source>
</evidence>
<dbReference type="InterPro" id="IPR001304">
    <property type="entry name" value="C-type_lectin-like"/>
</dbReference>
<keyword evidence="1 5" id="KW-0732">Signal</keyword>
<dbReference type="InterPro" id="IPR002909">
    <property type="entry name" value="IPT_dom"/>
</dbReference>
<dbReference type="Pfam" id="PF01833">
    <property type="entry name" value="TIG"/>
    <property type="match status" value="4"/>
</dbReference>
<evidence type="ECO:0000313" key="8">
    <source>
        <dbReference type="EMBL" id="KAF2074868.1"/>
    </source>
</evidence>
<gene>
    <name evidence="8" type="ORF">CYY_003823</name>
</gene>
<dbReference type="Gene3D" id="2.10.25.10">
    <property type="entry name" value="Laminin"/>
    <property type="match status" value="1"/>
</dbReference>
<dbReference type="PROSITE" id="PS01186">
    <property type="entry name" value="EGF_2"/>
    <property type="match status" value="1"/>
</dbReference>
<dbReference type="PANTHER" id="PTHR31341:SF15">
    <property type="entry name" value="EGF-LIKE DOMAIN-CONTAINING PROTEIN"/>
    <property type="match status" value="1"/>
</dbReference>
<dbReference type="Gene3D" id="3.10.100.10">
    <property type="entry name" value="Mannose-Binding Protein A, subunit A"/>
    <property type="match status" value="1"/>
</dbReference>
<keyword evidence="3" id="KW-0245">EGF-like domain</keyword>
<comment type="caution">
    <text evidence="8">The sequence shown here is derived from an EMBL/GenBank/DDBJ whole genome shotgun (WGS) entry which is preliminary data.</text>
</comment>
<dbReference type="EMBL" id="AJWJ01000125">
    <property type="protein sequence ID" value="KAF2074868.1"/>
    <property type="molecule type" value="Genomic_DNA"/>
</dbReference>
<dbReference type="InterPro" id="IPR013783">
    <property type="entry name" value="Ig-like_fold"/>
</dbReference>
<dbReference type="Proteomes" id="UP000695562">
    <property type="component" value="Unassembled WGS sequence"/>
</dbReference>
<feature type="signal peptide" evidence="5">
    <location>
        <begin position="1"/>
        <end position="25"/>
    </location>
</feature>
<keyword evidence="4" id="KW-1133">Transmembrane helix</keyword>
<keyword evidence="4" id="KW-0472">Membrane</keyword>
<evidence type="ECO:0000256" key="1">
    <source>
        <dbReference type="ARBA" id="ARBA00022729"/>
    </source>
</evidence>
<dbReference type="CDD" id="cd00603">
    <property type="entry name" value="IPT_PCSR"/>
    <property type="match status" value="2"/>
</dbReference>
<sequence length="1471" mass="159861">MSPPIKNFVLILAFAFLLLIGDSAGQTYVLNPANNHNYAYFQTTAPYDTAQANCEALAPSGYSSGYLTTVTSKEEEVFIETSVLTTTNLYWIAGSDLGDIGNWTYNVGPEKGQLLYNLFSDRCFSFCHFGGVEPNLVSNEHYISAQKGGTWNNIIKTSSYGYVCEFNPILGPFVPSVPTSGGIVTIDATGWDIPTLEINFSSGSSCQDITDIGNNKITCVIPPGTGKGTVTFSSGSNTASTTWQYYPPYVSIITPYFNSGEILTIVGDNFGQDASLITVNVSGVDKVSNPIPCNNIVILKDSMLTCQLTSSVTDKLLPVMVNVDELSSSSFKVAIYDSVTKHTYSGFKTVTNFDANMNSYSANLKIDGNQGYTAVIDSSRLFDLLDKSLPGTGWDAAVGARYDSATATFKYLVGPKVGQTATVYYTNAFNFAGALSTDRYSLKFATKALAKAGSSIHAITEFGGYAPTVLDAQTTYLIDTSGGTIFVRLLNFGNSLGQTSVQADNLVSFETNYLKGGIYITLAQADLASPHPITITVDDFDATPNIYYDRSPPSITSIEPSSIGTAGGVITITGTSLFNQESALSIQGITCTDIQFTIDHKQFTCTLAPGLTSQKTVTVTVDGKVSNSKTIEYQKPTITSVPVVPTTGGIITIEGTNFGDDVSAISINACTGIQFVTLHTKITCTFPKGQGALSVTLTQAGYTTPPFSSHYQYPTISSITQLINDVEIVGDSFGWDLSKNTIKMGSYAVTSFCKLESNTNIKCSDLPVVLGPFTISNDNSGNVGTYDYDLGPYITGMFNGHCFMVQDKVTMTGTYMVSFDNTYRLKLDDNFHPVNVINSTAFEFLVPFGSGIATLQLEVDMSRLSNKISFPYCPPVINDSDLVIDPLTNVVELTGKGFGNSTEAIQGYITSTDGLNNIALKLIYFNNTYIKMEFPPNAVSGWVVLNISSQASNKIWVDISPVIQSATSPYVKGSPITITGQHFKRVDINNDPVTLEFSVNNIAMSCQPGVNETTIICQAPRGSADLLIKANSKSLKGTSPITQFTVTYIKPIVLSATSTIYGTPGLVNVSVLYFDPESITVFIENEPCTNLVVLNEAKIQCLFASNIKPRPNGESFLIKVITGGSTWSSNNQVFLYKDDFSCPNDCSLHGECFRESGICFCDNGWADRDCSLSLGDMVPLPPPNVTRTSLTTIPAIKMDFDIAITHLREINGLTNKPVKTVDMSLIKWIEITEKPETKETLFRGIFDDYPTLEVEVFTKVFEEQGTQEFAGSTMVMQANSVKYQVTILSFPFASQLNTLQVIYHTKTQNTSVFECEDRTTGHQSDENMFWFKVNSGGVMMNARFSNRVYADSRVTQITISMLNDTSDELLGLSQFSDATGEYHILTALTTPYFADSVILDPNFGALLKADPNTKCSKSNSNSWKWKGPVIAVACLCAIGLSVGLIVYYRNRPTINYKMRSFTSKLRSLSRS</sequence>
<dbReference type="InterPro" id="IPR014756">
    <property type="entry name" value="Ig_E-set"/>
</dbReference>
<dbReference type="InterPro" id="IPR054484">
    <property type="entry name" value="ComC_SSD"/>
</dbReference>
<dbReference type="SUPFAM" id="SSF81296">
    <property type="entry name" value="E set domains"/>
    <property type="match status" value="3"/>
</dbReference>
<keyword evidence="9" id="KW-1185">Reference proteome</keyword>
<dbReference type="InterPro" id="IPR016187">
    <property type="entry name" value="CTDL_fold"/>
</dbReference>
<dbReference type="PROSITE" id="PS50041">
    <property type="entry name" value="C_TYPE_LECTIN_2"/>
    <property type="match status" value="1"/>
</dbReference>
<feature type="domain" description="C-type lectin" evidence="7">
    <location>
        <begin position="33"/>
        <end position="165"/>
    </location>
</feature>
<feature type="transmembrane region" description="Helical" evidence="4">
    <location>
        <begin position="1425"/>
        <end position="1448"/>
    </location>
</feature>
<dbReference type="Gene3D" id="2.60.40.10">
    <property type="entry name" value="Immunoglobulins"/>
    <property type="match status" value="2"/>
</dbReference>
<dbReference type="Pfam" id="PF22933">
    <property type="entry name" value="ComC_SSD"/>
    <property type="match status" value="1"/>
</dbReference>
<reference evidence="8" key="1">
    <citation type="submission" date="2020-01" db="EMBL/GenBank/DDBJ databases">
        <title>Development of genomics and gene disruption for Polysphondylium violaceum indicates a role for the polyketide synthase stlB in stalk morphogenesis.</title>
        <authorList>
            <person name="Narita B."/>
            <person name="Kawabe Y."/>
            <person name="Kin K."/>
            <person name="Saito T."/>
            <person name="Gibbs R."/>
            <person name="Kuspa A."/>
            <person name="Muzny D."/>
            <person name="Queller D."/>
            <person name="Richards S."/>
            <person name="Strassman J."/>
            <person name="Sucgang R."/>
            <person name="Worley K."/>
            <person name="Schaap P."/>
        </authorList>
    </citation>
    <scope>NUCLEOTIDE SEQUENCE</scope>
    <source>
        <strain evidence="8">QSvi11</strain>
    </source>
</reference>
<proteinExistence type="predicted"/>
<feature type="domain" description="EGF-like" evidence="6">
    <location>
        <begin position="1138"/>
        <end position="1171"/>
    </location>
</feature>
<dbReference type="InterPro" id="IPR000742">
    <property type="entry name" value="EGF"/>
</dbReference>
<keyword evidence="3" id="KW-1015">Disulfide bond</keyword>
<keyword evidence="4" id="KW-0812">Transmembrane</keyword>
<dbReference type="PANTHER" id="PTHR31341">
    <property type="entry name" value="IPT/TIG DOMAIN-CONTAINING PROTEIN-RELATED-RELATED"/>
    <property type="match status" value="1"/>
</dbReference>
<evidence type="ECO:0000259" key="6">
    <source>
        <dbReference type="PROSITE" id="PS50026"/>
    </source>
</evidence>
<keyword evidence="2" id="KW-0325">Glycoprotein</keyword>
<feature type="chain" id="PRO_5035253780" description="IPT/TIG domain-containing protein" evidence="5">
    <location>
        <begin position="26"/>
        <end position="1471"/>
    </location>
</feature>
<dbReference type="InterPro" id="IPR016186">
    <property type="entry name" value="C-type_lectin-like/link_sf"/>
</dbReference>
<evidence type="ECO:0000256" key="2">
    <source>
        <dbReference type="ARBA" id="ARBA00023180"/>
    </source>
</evidence>
<accession>A0A8J4PU61</accession>
<evidence type="ECO:0000313" key="9">
    <source>
        <dbReference type="Proteomes" id="UP000695562"/>
    </source>
</evidence>
<comment type="caution">
    <text evidence="3">Lacks conserved residue(s) required for the propagation of feature annotation.</text>
</comment>
<protein>
    <recommendedName>
        <fullName evidence="10">IPT/TIG domain-containing protein</fullName>
    </recommendedName>
</protein>
<dbReference type="OrthoDB" id="20492at2759"/>
<organism evidence="8 9">
    <name type="scientific">Polysphondylium violaceum</name>
    <dbReference type="NCBI Taxonomy" id="133409"/>
    <lineage>
        <taxon>Eukaryota</taxon>
        <taxon>Amoebozoa</taxon>
        <taxon>Evosea</taxon>
        <taxon>Eumycetozoa</taxon>
        <taxon>Dictyostelia</taxon>
        <taxon>Dictyosteliales</taxon>
        <taxon>Dictyosteliaceae</taxon>
        <taxon>Polysphondylium</taxon>
    </lineage>
</organism>
<name>A0A8J4PU61_9MYCE</name>